<dbReference type="RefSeq" id="WP_013679313.1">
    <property type="nucleotide sequence ID" value="NC_015315.1"/>
</dbReference>
<dbReference type="KEGG" id="tuz:TUZN_0481"/>
<dbReference type="Proteomes" id="UP000008138">
    <property type="component" value="Chromosome"/>
</dbReference>
<dbReference type="AlphaFoldDB" id="F2L3B8"/>
<dbReference type="OrthoDB" id="25097at2157"/>
<organism evidence="1 2">
    <name type="scientific">Thermoproteus uzoniensis (strain 768-20)</name>
    <dbReference type="NCBI Taxonomy" id="999630"/>
    <lineage>
        <taxon>Archaea</taxon>
        <taxon>Thermoproteota</taxon>
        <taxon>Thermoprotei</taxon>
        <taxon>Thermoproteales</taxon>
        <taxon>Thermoproteaceae</taxon>
        <taxon>Thermoproteus</taxon>
    </lineage>
</organism>
<name>F2L3B8_THEU7</name>
<dbReference type="HOGENOM" id="CLU_2217196_0_0_2"/>
<keyword evidence="2" id="KW-1185">Reference proteome</keyword>
<dbReference type="STRING" id="999630.TUZN_0481"/>
<dbReference type="eggNOG" id="arCOG05572">
    <property type="taxonomic scope" value="Archaea"/>
</dbReference>
<evidence type="ECO:0000313" key="2">
    <source>
        <dbReference type="Proteomes" id="UP000008138"/>
    </source>
</evidence>
<protein>
    <submittedName>
        <fullName evidence="1">Uncharacterized protein</fullName>
    </submittedName>
</protein>
<reference evidence="1 2" key="1">
    <citation type="journal article" date="2011" name="J. Bacteriol.">
        <title>Complete genome sequence of the thermoacidophilic crenarchaeon Thermoproteus uzoniensis 768-20.</title>
        <authorList>
            <person name="Mardanov A.V."/>
            <person name="Gumerov V.M."/>
            <person name="Beletsky A.V."/>
            <person name="Prokofeva M.I."/>
            <person name="Bonch-Osmolovskaya E.A."/>
            <person name="Ravin N.V."/>
            <person name="Skryabin K.G."/>
        </authorList>
    </citation>
    <scope>NUCLEOTIDE SEQUENCE [LARGE SCALE GENOMIC DNA]</scope>
    <source>
        <strain evidence="1 2">768-20</strain>
    </source>
</reference>
<sequence length="106" mass="11292">MSVYVADRGVVRIECDMAYTNYRGEGGYYVPCEIEGPVSLGCLAEGLGASGDICAETELLRVCRGGEGKLKVTINVTKCMSRGITPGELAKQLLIIAELCARRATS</sequence>
<reference key="2">
    <citation type="submission" date="2011-03" db="EMBL/GenBank/DDBJ databases">
        <title>Complete genome sequence of the thermoacidophilic crenarchaeon Thermoproteus uzoniensis 768-20.</title>
        <authorList>
            <person name="Mardanov A.V."/>
            <person name="Gumerov V.M."/>
            <person name="Beletsky A.V."/>
            <person name="Prokofeva M.I."/>
            <person name="Bonch-Osmolovskaya E.A."/>
            <person name="Ravin N.V."/>
            <person name="Skryabin K.G."/>
        </authorList>
    </citation>
    <scope>NUCLEOTIDE SEQUENCE</scope>
    <source>
        <strain>768-20</strain>
    </source>
</reference>
<dbReference type="GeneID" id="10360026"/>
<accession>F2L3B8</accession>
<evidence type="ECO:0000313" key="1">
    <source>
        <dbReference type="EMBL" id="AEA11977.1"/>
    </source>
</evidence>
<proteinExistence type="predicted"/>
<dbReference type="EMBL" id="CP002590">
    <property type="protein sequence ID" value="AEA11977.1"/>
    <property type="molecule type" value="Genomic_DNA"/>
</dbReference>
<gene>
    <name evidence="1" type="ordered locus">TUZN_0481</name>
</gene>